<sequence length="206" mass="20543">MKRLKYGSIVVVLVATAIALVAASQPWFTLRVPSAAGGSNDLTVSGAIAAPALSALGFAALALAAALAIAGPLIRIVLGILGVVLGGSIVLAASVALSDPVAAGASVVTHATGVAGDSSVHDLVASTTATAWPVLAIVAGALLALTCLAVIVTARAWPASSRRYQAVRLEDPDAAAAPEPAEQPARDRAVDEWDELSRGDDPTATR</sequence>
<feature type="region of interest" description="Disordered" evidence="1">
    <location>
        <begin position="170"/>
        <end position="206"/>
    </location>
</feature>
<feature type="compositionally biased region" description="Basic and acidic residues" evidence="1">
    <location>
        <begin position="184"/>
        <end position="206"/>
    </location>
</feature>
<gene>
    <name evidence="3" type="ORF">E6C70_04305</name>
</gene>
<organism evidence="3 4">
    <name type="scientific">Orlajensenia flava</name>
    <dbReference type="NCBI Taxonomy" id="2565934"/>
    <lineage>
        <taxon>Bacteria</taxon>
        <taxon>Bacillati</taxon>
        <taxon>Actinomycetota</taxon>
        <taxon>Actinomycetes</taxon>
        <taxon>Micrococcales</taxon>
        <taxon>Microbacteriaceae</taxon>
        <taxon>Orlajensenia</taxon>
    </lineage>
</organism>
<evidence type="ECO:0000256" key="1">
    <source>
        <dbReference type="SAM" id="MobiDB-lite"/>
    </source>
</evidence>
<evidence type="ECO:0000313" key="3">
    <source>
        <dbReference type="EMBL" id="THG35289.1"/>
    </source>
</evidence>
<keyword evidence="2" id="KW-0812">Transmembrane</keyword>
<dbReference type="OrthoDB" id="4794414at2"/>
<feature type="transmembrane region" description="Helical" evidence="2">
    <location>
        <begin position="76"/>
        <end position="97"/>
    </location>
</feature>
<comment type="caution">
    <text evidence="3">The sequence shown here is derived from an EMBL/GenBank/DDBJ whole genome shotgun (WGS) entry which is preliminary data.</text>
</comment>
<evidence type="ECO:0000313" key="4">
    <source>
        <dbReference type="Proteomes" id="UP000307380"/>
    </source>
</evidence>
<name>A0A4S4FWD8_9MICO</name>
<evidence type="ECO:0000256" key="2">
    <source>
        <dbReference type="SAM" id="Phobius"/>
    </source>
</evidence>
<dbReference type="AlphaFoldDB" id="A0A4S4FWD8"/>
<feature type="transmembrane region" description="Helical" evidence="2">
    <location>
        <begin position="131"/>
        <end position="154"/>
    </location>
</feature>
<dbReference type="EMBL" id="SSSN01000003">
    <property type="protein sequence ID" value="THG35289.1"/>
    <property type="molecule type" value="Genomic_DNA"/>
</dbReference>
<feature type="transmembrane region" description="Helical" evidence="2">
    <location>
        <begin position="48"/>
        <end position="69"/>
    </location>
</feature>
<protein>
    <submittedName>
        <fullName evidence="3">Peptidase</fullName>
    </submittedName>
</protein>
<dbReference type="InterPro" id="IPR019051">
    <property type="entry name" value="Trp_biosyn_TM_oprn/chp"/>
</dbReference>
<keyword evidence="2" id="KW-1133">Transmembrane helix</keyword>
<reference evidence="3 4" key="1">
    <citation type="submission" date="2019-04" db="EMBL/GenBank/DDBJ databases">
        <authorList>
            <person name="Jiang L."/>
        </authorList>
    </citation>
    <scope>NUCLEOTIDE SEQUENCE [LARGE SCALE GENOMIC DNA]</scope>
    <source>
        <strain evidence="3 4">YIM 131861</strain>
    </source>
</reference>
<dbReference type="Pfam" id="PF09534">
    <property type="entry name" value="Trp_oprn_chp"/>
    <property type="match status" value="1"/>
</dbReference>
<proteinExistence type="predicted"/>
<accession>A0A4S4FWD8</accession>
<keyword evidence="2" id="KW-0472">Membrane</keyword>
<dbReference type="RefSeq" id="WP_136422569.1">
    <property type="nucleotide sequence ID" value="NZ_OZ241748.1"/>
</dbReference>
<dbReference type="Proteomes" id="UP000307380">
    <property type="component" value="Unassembled WGS sequence"/>
</dbReference>
<keyword evidence="4" id="KW-1185">Reference proteome</keyword>
<feature type="compositionally biased region" description="Low complexity" evidence="1">
    <location>
        <begin position="174"/>
        <end position="183"/>
    </location>
</feature>